<dbReference type="GeneID" id="88171641"/>
<dbReference type="AlphaFoldDB" id="A0AAX4H542"/>
<reference evidence="2 3" key="1">
    <citation type="submission" date="2023-10" db="EMBL/GenBank/DDBJ databases">
        <title>Draft Genome Sequence of Candida saopaulonensis from a very Premature Infant with Sepsis.</title>
        <authorList>
            <person name="Ning Y."/>
            <person name="Dai R."/>
            <person name="Xiao M."/>
            <person name="Xu Y."/>
            <person name="Yan Q."/>
            <person name="Zhang L."/>
        </authorList>
    </citation>
    <scope>NUCLEOTIDE SEQUENCE [LARGE SCALE GENOMIC DNA]</scope>
    <source>
        <strain evidence="2 3">19XY460</strain>
    </source>
</reference>
<sequence>MKVYLASCDETSRLANLLPSNEGRQILVDSLIEAFGLHEICEVFDVEPADEFELQKFHSNEFVEELLREREIGGAATAQLDTSYGLSYDCPIFPELKGYVERIAGSSICAAEKLLECKRNPQSERTAVINWYGGRHHCLKEKAAGFCYVNDVVLAILKLRTRYRRIFYLDLDLHHGDGVENAFRFSKNVTTCSIHRFDVGFFPGSGALSDTGTYNFPTKRGLSDASFRQIVENKIIPLLEQEQPEVLVIQCGADGLASDPHGEWNLTIKGYTDALLTALNSVTSAHIMLLGGGGYNHRDTARLWCYITGQMANVSEEWTTIPSHPSLEHFHEDRFEFWTDDVCRAKPGRRDENSLDVH</sequence>
<dbReference type="Gene3D" id="3.40.800.20">
    <property type="entry name" value="Histone deacetylase domain"/>
    <property type="match status" value="1"/>
</dbReference>
<proteinExistence type="predicted"/>
<dbReference type="RefSeq" id="XP_062875721.1">
    <property type="nucleotide sequence ID" value="XM_063019651.1"/>
</dbReference>
<dbReference type="PANTHER" id="PTHR10625:SF10">
    <property type="entry name" value="HISTONE DEACETYLASE HDAC1"/>
    <property type="match status" value="1"/>
</dbReference>
<dbReference type="PANTHER" id="PTHR10625">
    <property type="entry name" value="HISTONE DEACETYLASE HDAC1-RELATED"/>
    <property type="match status" value="1"/>
</dbReference>
<dbReference type="SUPFAM" id="SSF52768">
    <property type="entry name" value="Arginase/deacetylase"/>
    <property type="match status" value="1"/>
</dbReference>
<evidence type="ECO:0000313" key="3">
    <source>
        <dbReference type="Proteomes" id="UP001338582"/>
    </source>
</evidence>
<name>A0AAX4H542_9ASCO</name>
<organism evidence="2 3">
    <name type="scientific">Australozyma saopauloensis</name>
    <dbReference type="NCBI Taxonomy" id="291208"/>
    <lineage>
        <taxon>Eukaryota</taxon>
        <taxon>Fungi</taxon>
        <taxon>Dikarya</taxon>
        <taxon>Ascomycota</taxon>
        <taxon>Saccharomycotina</taxon>
        <taxon>Pichiomycetes</taxon>
        <taxon>Metschnikowiaceae</taxon>
        <taxon>Australozyma</taxon>
    </lineage>
</organism>
<evidence type="ECO:0000259" key="1">
    <source>
        <dbReference type="Pfam" id="PF00850"/>
    </source>
</evidence>
<dbReference type="InterPro" id="IPR023696">
    <property type="entry name" value="Ureohydrolase_dom_sf"/>
</dbReference>
<dbReference type="KEGG" id="asau:88171641"/>
<feature type="domain" description="Histone deacetylase" evidence="1">
    <location>
        <begin position="21"/>
        <end position="310"/>
    </location>
</feature>
<accession>A0AAX4H542</accession>
<dbReference type="CDD" id="cd11680">
    <property type="entry name" value="HDAC_Hos1"/>
    <property type="match status" value="1"/>
</dbReference>
<dbReference type="PRINTS" id="PR01270">
    <property type="entry name" value="HDASUPER"/>
</dbReference>
<dbReference type="GO" id="GO:0004407">
    <property type="term" value="F:histone deacetylase activity"/>
    <property type="evidence" value="ECO:0007669"/>
    <property type="project" value="TreeGrafter"/>
</dbReference>
<evidence type="ECO:0000313" key="2">
    <source>
        <dbReference type="EMBL" id="WPK23334.1"/>
    </source>
</evidence>
<gene>
    <name evidence="2" type="ORF">PUMCH_000572</name>
</gene>
<dbReference type="Pfam" id="PF00850">
    <property type="entry name" value="Hist_deacetyl"/>
    <property type="match status" value="1"/>
</dbReference>
<dbReference type="InterPro" id="IPR000286">
    <property type="entry name" value="HDACs"/>
</dbReference>
<dbReference type="InterPro" id="IPR037138">
    <property type="entry name" value="His_deacetylse_dom_sf"/>
</dbReference>
<dbReference type="Proteomes" id="UP001338582">
    <property type="component" value="Chromosome 1"/>
</dbReference>
<dbReference type="EMBL" id="CP138894">
    <property type="protein sequence ID" value="WPK23334.1"/>
    <property type="molecule type" value="Genomic_DNA"/>
</dbReference>
<dbReference type="GO" id="GO:0031507">
    <property type="term" value="P:heterochromatin formation"/>
    <property type="evidence" value="ECO:0007669"/>
    <property type="project" value="TreeGrafter"/>
</dbReference>
<dbReference type="GO" id="GO:0070210">
    <property type="term" value="C:Rpd3L-Expanded complex"/>
    <property type="evidence" value="ECO:0007669"/>
    <property type="project" value="TreeGrafter"/>
</dbReference>
<dbReference type="InterPro" id="IPR023801">
    <property type="entry name" value="His_deacetylse_dom"/>
</dbReference>
<protein>
    <recommendedName>
        <fullName evidence="1">Histone deacetylase domain-containing protein</fullName>
    </recommendedName>
</protein>
<keyword evidence="3" id="KW-1185">Reference proteome</keyword>